<evidence type="ECO:0000259" key="2">
    <source>
        <dbReference type="Pfam" id="PF06985"/>
    </source>
</evidence>
<keyword evidence="4" id="KW-1185">Reference proteome</keyword>
<dbReference type="EMBL" id="JAGPNK010000004">
    <property type="protein sequence ID" value="KAH7322474.1"/>
    <property type="molecule type" value="Genomic_DNA"/>
</dbReference>
<organism evidence="3 4">
    <name type="scientific">Stachybotrys elegans</name>
    <dbReference type="NCBI Taxonomy" id="80388"/>
    <lineage>
        <taxon>Eukaryota</taxon>
        <taxon>Fungi</taxon>
        <taxon>Dikarya</taxon>
        <taxon>Ascomycota</taxon>
        <taxon>Pezizomycotina</taxon>
        <taxon>Sordariomycetes</taxon>
        <taxon>Hypocreomycetidae</taxon>
        <taxon>Hypocreales</taxon>
        <taxon>Stachybotryaceae</taxon>
        <taxon>Stachybotrys</taxon>
    </lineage>
</organism>
<feature type="compositionally biased region" description="Basic and acidic residues" evidence="1">
    <location>
        <begin position="716"/>
        <end position="731"/>
    </location>
</feature>
<dbReference type="AlphaFoldDB" id="A0A8K0WT59"/>
<evidence type="ECO:0000313" key="4">
    <source>
        <dbReference type="Proteomes" id="UP000813444"/>
    </source>
</evidence>
<dbReference type="Pfam" id="PF06985">
    <property type="entry name" value="HET"/>
    <property type="match status" value="1"/>
</dbReference>
<feature type="region of interest" description="Disordered" evidence="1">
    <location>
        <begin position="694"/>
        <end position="798"/>
    </location>
</feature>
<dbReference type="PANTHER" id="PTHR33112">
    <property type="entry name" value="DOMAIN PROTEIN, PUTATIVE-RELATED"/>
    <property type="match status" value="1"/>
</dbReference>
<accession>A0A8K0WT59</accession>
<reference evidence="3" key="1">
    <citation type="journal article" date="2021" name="Nat. Commun.">
        <title>Genetic determinants of endophytism in the Arabidopsis root mycobiome.</title>
        <authorList>
            <person name="Mesny F."/>
            <person name="Miyauchi S."/>
            <person name="Thiergart T."/>
            <person name="Pickel B."/>
            <person name="Atanasova L."/>
            <person name="Karlsson M."/>
            <person name="Huettel B."/>
            <person name="Barry K.W."/>
            <person name="Haridas S."/>
            <person name="Chen C."/>
            <person name="Bauer D."/>
            <person name="Andreopoulos W."/>
            <person name="Pangilinan J."/>
            <person name="LaButti K."/>
            <person name="Riley R."/>
            <person name="Lipzen A."/>
            <person name="Clum A."/>
            <person name="Drula E."/>
            <person name="Henrissat B."/>
            <person name="Kohler A."/>
            <person name="Grigoriev I.V."/>
            <person name="Martin F.M."/>
            <person name="Hacquard S."/>
        </authorList>
    </citation>
    <scope>NUCLEOTIDE SEQUENCE</scope>
    <source>
        <strain evidence="3">MPI-CAGE-CH-0235</strain>
    </source>
</reference>
<sequence length="845" mass="95784">MSIPATQRLCKYCSEMTYEALLPINGGYDHIEDIWTLEDTAAECDICHLLLLALLESANEKEETGERVVRLEEALEILRPGIEANGYILPRPCRMVLENWSASLGWSRILIGGKFIKSPDFDWSETKAFAIGVSIGHVCIHSGDEENHAKPVVPRRNDDAMLQHLSACLGSLYNIPGHAPEDQLTEFPTRVLDLGEVLGEPINSPQADLKLVDSQGSYGLYMTLSYCWGGYSSCRTLAGNLAARKEHIAFRDLPAVFQQAVAFTRALGMRYLWIDSLCIIQDDPEDWEREAIQMARIYENGYCRLAVTASRNPTEPFWPPEPIVPSVKVANLKSEDYDGRVWEQYVTLQNSYSRDVEGALLNRRGWVLQERLLSPRSIHFTRNHVYYEDEQDTRGEDGISRIYSWLSCIDKFSQTTRQNLFPEFRGFRGKNYDVMFSGNDSWLKIAEIYSSCHFSYDTDRLIAIAGLVRSKQGPMDDEDEDDTRGYWNHSSDYAGFQSLVGLWDKSLHIDLVWAARDNQILKYLDKLRLPTWSWLAYSGSVVFTKDKRDRRQIYTVQSSPQPEIVLLDYGVPEIEEVLPAKELSFLLLEATLRNSISYSHTFAPRPSHNESRKQFLARSPFNHDERTGTTPLKLPELSRSRELHDAGLPRDEGVRSHIGFISFDDDDNAPPCEQLYLAHISTLRDEVFSAREYVQESPAREEGAGGSEVDPCVDNGTHEQDVEGSPVREEEAGGNDVEPWVDSEVHEEDVEESSVREEQRQASDAGSSGDSLWGRLERTEGRGSRERSRDRTTRPTITVPRPPILAYALVLKKVEASLNEYERVGVAEVNYGWMVAGAKTTLLLV</sequence>
<feature type="compositionally biased region" description="Acidic residues" evidence="1">
    <location>
        <begin position="739"/>
        <end position="752"/>
    </location>
</feature>
<feature type="region of interest" description="Disordered" evidence="1">
    <location>
        <begin position="603"/>
        <end position="635"/>
    </location>
</feature>
<dbReference type="PANTHER" id="PTHR33112:SF10">
    <property type="entry name" value="TOL"/>
    <property type="match status" value="1"/>
</dbReference>
<feature type="compositionally biased region" description="Basic and acidic residues" evidence="1">
    <location>
        <begin position="775"/>
        <end position="793"/>
    </location>
</feature>
<dbReference type="Proteomes" id="UP000813444">
    <property type="component" value="Unassembled WGS sequence"/>
</dbReference>
<dbReference type="InterPro" id="IPR010730">
    <property type="entry name" value="HET"/>
</dbReference>
<feature type="domain" description="Heterokaryon incompatibility" evidence="2">
    <location>
        <begin position="221"/>
        <end position="370"/>
    </location>
</feature>
<protein>
    <submittedName>
        <fullName evidence="3">Heterokaryon incompatibility protein-domain-containing protein</fullName>
    </submittedName>
</protein>
<gene>
    <name evidence="3" type="ORF">B0I35DRAFT_425855</name>
</gene>
<dbReference type="OrthoDB" id="5362512at2759"/>
<name>A0A8K0WT59_9HYPO</name>
<evidence type="ECO:0000256" key="1">
    <source>
        <dbReference type="SAM" id="MobiDB-lite"/>
    </source>
</evidence>
<evidence type="ECO:0000313" key="3">
    <source>
        <dbReference type="EMBL" id="KAH7322474.1"/>
    </source>
</evidence>
<proteinExistence type="predicted"/>
<comment type="caution">
    <text evidence="3">The sequence shown here is derived from an EMBL/GenBank/DDBJ whole genome shotgun (WGS) entry which is preliminary data.</text>
</comment>